<dbReference type="EMBL" id="VWPK01000051">
    <property type="protein sequence ID" value="KAA5609422.1"/>
    <property type="molecule type" value="Genomic_DNA"/>
</dbReference>
<dbReference type="PROSITE" id="PS51379">
    <property type="entry name" value="4FE4S_FER_2"/>
    <property type="match status" value="1"/>
</dbReference>
<dbReference type="Pfam" id="PF12838">
    <property type="entry name" value="Fer4_7"/>
    <property type="match status" value="1"/>
</dbReference>
<keyword evidence="1" id="KW-0479">Metal-binding</keyword>
<dbReference type="SUPFAM" id="SSF54862">
    <property type="entry name" value="4Fe-4S ferredoxins"/>
    <property type="match status" value="1"/>
</dbReference>
<comment type="caution">
    <text evidence="5">The sequence shown here is derived from an EMBL/GenBank/DDBJ whole genome shotgun (WGS) entry which is preliminary data.</text>
</comment>
<dbReference type="RefSeq" id="WP_150043753.1">
    <property type="nucleotide sequence ID" value="NZ_OW485601.1"/>
</dbReference>
<protein>
    <submittedName>
        <fullName evidence="5">4Fe-4S dicluster domain-containing protein</fullName>
    </submittedName>
</protein>
<proteinExistence type="predicted"/>
<reference evidence="5 6" key="1">
    <citation type="submission" date="2019-09" db="EMBL/GenBank/DDBJ databases">
        <title>Genome sequence of Rhodovastum atsumiense, a diverse member of the Acetobacteraceae family of non-sulfur purple photosynthetic bacteria.</title>
        <authorList>
            <person name="Meyer T."/>
            <person name="Kyndt J."/>
        </authorList>
    </citation>
    <scope>NUCLEOTIDE SEQUENCE [LARGE SCALE GENOMIC DNA]</scope>
    <source>
        <strain evidence="5 6">DSM 21279</strain>
    </source>
</reference>
<keyword evidence="3" id="KW-0411">Iron-sulfur</keyword>
<sequence>MTGTPPLGLRRRRLLFGTDTPAAPVALALLGDACLALRGIACMSCRDACPAGAIRFTLARGGARPHVVAASCTGCGDCVRVCPADALRVSAPPVPESPDAG</sequence>
<organism evidence="5 6">
    <name type="scientific">Rhodovastum atsumiense</name>
    <dbReference type="NCBI Taxonomy" id="504468"/>
    <lineage>
        <taxon>Bacteria</taxon>
        <taxon>Pseudomonadati</taxon>
        <taxon>Pseudomonadota</taxon>
        <taxon>Alphaproteobacteria</taxon>
        <taxon>Acetobacterales</taxon>
        <taxon>Acetobacteraceae</taxon>
        <taxon>Rhodovastum</taxon>
    </lineage>
</organism>
<dbReference type="InterPro" id="IPR017900">
    <property type="entry name" value="4Fe4S_Fe_S_CS"/>
</dbReference>
<dbReference type="InterPro" id="IPR017896">
    <property type="entry name" value="4Fe4S_Fe-S-bd"/>
</dbReference>
<dbReference type="AlphaFoldDB" id="A0A5M6IMF1"/>
<dbReference type="Proteomes" id="UP000325255">
    <property type="component" value="Unassembled WGS sequence"/>
</dbReference>
<dbReference type="GO" id="GO:0051536">
    <property type="term" value="F:iron-sulfur cluster binding"/>
    <property type="evidence" value="ECO:0007669"/>
    <property type="project" value="UniProtKB-KW"/>
</dbReference>
<dbReference type="GO" id="GO:0046872">
    <property type="term" value="F:metal ion binding"/>
    <property type="evidence" value="ECO:0007669"/>
    <property type="project" value="UniProtKB-KW"/>
</dbReference>
<dbReference type="PROSITE" id="PS00198">
    <property type="entry name" value="4FE4S_FER_1"/>
    <property type="match status" value="1"/>
</dbReference>
<keyword evidence="2" id="KW-0408">Iron</keyword>
<dbReference type="OrthoDB" id="9800445at2"/>
<evidence type="ECO:0000256" key="1">
    <source>
        <dbReference type="ARBA" id="ARBA00022723"/>
    </source>
</evidence>
<evidence type="ECO:0000256" key="2">
    <source>
        <dbReference type="ARBA" id="ARBA00023004"/>
    </source>
</evidence>
<evidence type="ECO:0000313" key="6">
    <source>
        <dbReference type="Proteomes" id="UP000325255"/>
    </source>
</evidence>
<evidence type="ECO:0000259" key="4">
    <source>
        <dbReference type="PROSITE" id="PS51379"/>
    </source>
</evidence>
<accession>A0A5M6IMF1</accession>
<dbReference type="Gene3D" id="3.30.70.20">
    <property type="match status" value="1"/>
</dbReference>
<name>A0A5M6IMF1_9PROT</name>
<evidence type="ECO:0000256" key="3">
    <source>
        <dbReference type="ARBA" id="ARBA00023014"/>
    </source>
</evidence>
<feature type="domain" description="4Fe-4S ferredoxin-type" evidence="4">
    <location>
        <begin position="63"/>
        <end position="92"/>
    </location>
</feature>
<evidence type="ECO:0000313" key="5">
    <source>
        <dbReference type="EMBL" id="KAA5609422.1"/>
    </source>
</evidence>
<keyword evidence="6" id="KW-1185">Reference proteome</keyword>
<gene>
    <name evidence="5" type="ORF">F1189_24425</name>
</gene>